<evidence type="ECO:0000313" key="8">
    <source>
        <dbReference type="EMBL" id="CAL6007577.1"/>
    </source>
</evidence>
<dbReference type="InterPro" id="IPR009057">
    <property type="entry name" value="Homeodomain-like_sf"/>
</dbReference>
<dbReference type="InterPro" id="IPR017930">
    <property type="entry name" value="Myb_dom"/>
</dbReference>
<dbReference type="InterPro" id="IPR001005">
    <property type="entry name" value="SANT/Myb"/>
</dbReference>
<dbReference type="EMBL" id="CATOUU010000341">
    <property type="protein sequence ID" value="CAI9925279.1"/>
    <property type="molecule type" value="Genomic_DNA"/>
</dbReference>
<evidence type="ECO:0000256" key="3">
    <source>
        <dbReference type="ARBA" id="ARBA00023163"/>
    </source>
</evidence>
<dbReference type="PROSITE" id="PS50090">
    <property type="entry name" value="MYB_LIKE"/>
    <property type="match status" value="2"/>
</dbReference>
<comment type="caution">
    <text evidence="7">The sequence shown here is derived from an EMBL/GenBank/DDBJ whole genome shotgun (WGS) entry which is preliminary data.</text>
</comment>
<dbReference type="CDD" id="cd00167">
    <property type="entry name" value="SANT"/>
    <property type="match status" value="1"/>
</dbReference>
<dbReference type="AlphaFoldDB" id="A0AA86NUN3"/>
<sequence>MNSFCSFYHFNSQEPSEADRDPQVIKMEEHVNRLECASVSAENNRTPNVSPARTAIFKEKSVPFVDEDCYDNASESKTRPRAKGTPWSKEEDERLVEIATKHKNKSWQHVADELHELFEDGVYRTSNQCNQRYARVLKPSIVKGKWSEREDFRLLNCLKVTPAKKWQQIAMSMDGRTDIQVRYRVQMIRHWLVDHGAPAEYLE</sequence>
<evidence type="ECO:0000313" key="9">
    <source>
        <dbReference type="Proteomes" id="UP001642409"/>
    </source>
</evidence>
<dbReference type="Proteomes" id="UP001642409">
    <property type="component" value="Unassembled WGS sequence"/>
</dbReference>
<reference evidence="7" key="1">
    <citation type="submission" date="2023-06" db="EMBL/GenBank/DDBJ databases">
        <authorList>
            <person name="Kurt Z."/>
        </authorList>
    </citation>
    <scope>NUCLEOTIDE SEQUENCE</scope>
</reference>
<dbReference type="InterPro" id="IPR051575">
    <property type="entry name" value="Myb-like_DNA-bd"/>
</dbReference>
<feature type="domain" description="Myb-like" evidence="5">
    <location>
        <begin position="138"/>
        <end position="184"/>
    </location>
</feature>
<dbReference type="GO" id="GO:0042795">
    <property type="term" value="P:snRNA transcription by RNA polymerase II"/>
    <property type="evidence" value="ECO:0007669"/>
    <property type="project" value="TreeGrafter"/>
</dbReference>
<evidence type="ECO:0000259" key="5">
    <source>
        <dbReference type="PROSITE" id="PS50090"/>
    </source>
</evidence>
<organism evidence="7">
    <name type="scientific">Hexamita inflata</name>
    <dbReference type="NCBI Taxonomy" id="28002"/>
    <lineage>
        <taxon>Eukaryota</taxon>
        <taxon>Metamonada</taxon>
        <taxon>Diplomonadida</taxon>
        <taxon>Hexamitidae</taxon>
        <taxon>Hexamitinae</taxon>
        <taxon>Hexamita</taxon>
    </lineage>
</organism>
<evidence type="ECO:0000256" key="4">
    <source>
        <dbReference type="ARBA" id="ARBA00023242"/>
    </source>
</evidence>
<feature type="domain" description="Myb-like" evidence="5">
    <location>
        <begin position="79"/>
        <end position="137"/>
    </location>
</feature>
<dbReference type="GO" id="GO:0042796">
    <property type="term" value="P:snRNA transcription by RNA polymerase III"/>
    <property type="evidence" value="ECO:0007669"/>
    <property type="project" value="TreeGrafter"/>
</dbReference>
<reference evidence="8 9" key="2">
    <citation type="submission" date="2024-07" db="EMBL/GenBank/DDBJ databases">
        <authorList>
            <person name="Akdeniz Z."/>
        </authorList>
    </citation>
    <scope>NUCLEOTIDE SEQUENCE [LARGE SCALE GENOMIC DNA]</scope>
</reference>
<dbReference type="GO" id="GO:0000978">
    <property type="term" value="F:RNA polymerase II cis-regulatory region sequence-specific DNA binding"/>
    <property type="evidence" value="ECO:0007669"/>
    <property type="project" value="TreeGrafter"/>
</dbReference>
<dbReference type="EMBL" id="CAXDID020000056">
    <property type="protein sequence ID" value="CAL6007577.1"/>
    <property type="molecule type" value="Genomic_DNA"/>
</dbReference>
<evidence type="ECO:0000256" key="2">
    <source>
        <dbReference type="ARBA" id="ARBA00023125"/>
    </source>
</evidence>
<dbReference type="Pfam" id="PF13921">
    <property type="entry name" value="Myb_DNA-bind_6"/>
    <property type="match status" value="1"/>
</dbReference>
<feature type="domain" description="HTH myb-type" evidence="6">
    <location>
        <begin position="79"/>
        <end position="141"/>
    </location>
</feature>
<keyword evidence="3" id="KW-0804">Transcription</keyword>
<evidence type="ECO:0000313" key="7">
    <source>
        <dbReference type="EMBL" id="CAI9925279.1"/>
    </source>
</evidence>
<name>A0AA86NUN3_9EUKA</name>
<dbReference type="GO" id="GO:0001006">
    <property type="term" value="F:RNA polymerase III type 3 promoter sequence-specific DNA binding"/>
    <property type="evidence" value="ECO:0007669"/>
    <property type="project" value="TreeGrafter"/>
</dbReference>
<dbReference type="SMART" id="SM00717">
    <property type="entry name" value="SANT"/>
    <property type="match status" value="2"/>
</dbReference>
<keyword evidence="1" id="KW-0805">Transcription regulation</keyword>
<keyword evidence="9" id="KW-1185">Reference proteome</keyword>
<proteinExistence type="predicted"/>
<feature type="domain" description="HTH myb-type" evidence="6">
    <location>
        <begin position="142"/>
        <end position="193"/>
    </location>
</feature>
<dbReference type="GO" id="GO:0019185">
    <property type="term" value="C:snRNA-activating protein complex"/>
    <property type="evidence" value="ECO:0007669"/>
    <property type="project" value="TreeGrafter"/>
</dbReference>
<protein>
    <submittedName>
        <fullName evidence="7">Myb-like DNA-binding domain-containing protein</fullName>
    </submittedName>
    <submittedName>
        <fullName evidence="8">Myb-like_DNA-binding domain-containing protein</fullName>
    </submittedName>
</protein>
<accession>A0AA86NUN3</accession>
<dbReference type="Gene3D" id="1.10.10.60">
    <property type="entry name" value="Homeodomain-like"/>
    <property type="match status" value="2"/>
</dbReference>
<keyword evidence="4" id="KW-0539">Nucleus</keyword>
<evidence type="ECO:0000259" key="6">
    <source>
        <dbReference type="PROSITE" id="PS51294"/>
    </source>
</evidence>
<dbReference type="PANTHER" id="PTHR46621">
    <property type="entry name" value="SNRNA-ACTIVATING PROTEIN COMPLEX SUBUNIT 4"/>
    <property type="match status" value="1"/>
</dbReference>
<evidence type="ECO:0000256" key="1">
    <source>
        <dbReference type="ARBA" id="ARBA00023015"/>
    </source>
</evidence>
<dbReference type="PANTHER" id="PTHR46621:SF1">
    <property type="entry name" value="SNRNA-ACTIVATING PROTEIN COMPLEX SUBUNIT 4"/>
    <property type="match status" value="1"/>
</dbReference>
<dbReference type="PROSITE" id="PS51294">
    <property type="entry name" value="HTH_MYB"/>
    <property type="match status" value="2"/>
</dbReference>
<dbReference type="SUPFAM" id="SSF46689">
    <property type="entry name" value="Homeodomain-like"/>
    <property type="match status" value="1"/>
</dbReference>
<keyword evidence="2 7" id="KW-0238">DNA-binding</keyword>
<gene>
    <name evidence="7" type="ORF">HINF_LOCUS12924</name>
    <name evidence="8" type="ORF">HINF_LOCUS20701</name>
</gene>